<accession>F9CWG5</accession>
<keyword evidence="2 5" id="KW-0812">Transmembrane</keyword>
<feature type="transmembrane region" description="Helical" evidence="5">
    <location>
        <begin position="233"/>
        <end position="253"/>
    </location>
</feature>
<evidence type="ECO:0000256" key="2">
    <source>
        <dbReference type="ARBA" id="ARBA00022692"/>
    </source>
</evidence>
<keyword evidence="3 5" id="KW-1133">Transmembrane helix</keyword>
<name>F9CWG5_9ARCH</name>
<organism evidence="6 7">
    <name type="scientific">Nitrosarchaeum koreense MY1</name>
    <dbReference type="NCBI Taxonomy" id="1001994"/>
    <lineage>
        <taxon>Archaea</taxon>
        <taxon>Nitrososphaerota</taxon>
        <taxon>Nitrososphaeria</taxon>
        <taxon>Nitrosopumilales</taxon>
        <taxon>Nitrosopumilaceae</taxon>
        <taxon>Nitrosarchaeum</taxon>
    </lineage>
</organism>
<dbReference type="OrthoDB" id="15305at2157"/>
<dbReference type="RefSeq" id="WP_007550413.1">
    <property type="nucleotide sequence ID" value="NZ_AFPU01000001.1"/>
</dbReference>
<proteinExistence type="inferred from homology"/>
<dbReference type="GO" id="GO:0065002">
    <property type="term" value="P:intracellular protein transmembrane transport"/>
    <property type="evidence" value="ECO:0007669"/>
    <property type="project" value="TreeGrafter"/>
</dbReference>
<dbReference type="PANTHER" id="PTHR30371">
    <property type="entry name" value="SEC-INDEPENDENT PROTEIN TRANSLOCASE PROTEIN TATC"/>
    <property type="match status" value="1"/>
</dbReference>
<comment type="similarity">
    <text evidence="5">Belongs to the TatC family.</text>
</comment>
<dbReference type="PRINTS" id="PR01840">
    <property type="entry name" value="TATCFAMILY"/>
</dbReference>
<feature type="transmembrane region" description="Helical" evidence="5">
    <location>
        <begin position="211"/>
        <end position="227"/>
    </location>
</feature>
<evidence type="ECO:0000256" key="3">
    <source>
        <dbReference type="ARBA" id="ARBA00022989"/>
    </source>
</evidence>
<dbReference type="EMBL" id="AFPU01000001">
    <property type="protein sequence ID" value="EGP93617.1"/>
    <property type="molecule type" value="Genomic_DNA"/>
</dbReference>
<dbReference type="InterPro" id="IPR002033">
    <property type="entry name" value="TatC"/>
</dbReference>
<evidence type="ECO:0000313" key="6">
    <source>
        <dbReference type="EMBL" id="EGP93617.1"/>
    </source>
</evidence>
<keyword evidence="5" id="KW-1003">Cell membrane</keyword>
<feature type="transmembrane region" description="Helical" evidence="5">
    <location>
        <begin position="86"/>
        <end position="106"/>
    </location>
</feature>
<comment type="caution">
    <text evidence="6">The sequence shown here is derived from an EMBL/GenBank/DDBJ whole genome shotgun (WGS) entry which is preliminary data.</text>
</comment>
<feature type="transmembrane region" description="Helical" evidence="5">
    <location>
        <begin position="21"/>
        <end position="40"/>
    </location>
</feature>
<keyword evidence="7" id="KW-1185">Reference proteome</keyword>
<dbReference type="AlphaFoldDB" id="F9CWG5"/>
<reference evidence="6 7" key="1">
    <citation type="journal article" date="2011" name="J. Bacteriol.">
        <title>Genome Sequence of an Ammonia-Oxidizing Soil Archaeon, "Candidatus Nitrosoarchaeum koreensis" MY1.</title>
        <authorList>
            <person name="Kim B.K."/>
            <person name="Jung M.Y."/>
            <person name="Yu D.S."/>
            <person name="Park S.J."/>
            <person name="Oh T.K."/>
            <person name="Rhee S.K."/>
            <person name="Kim J.F."/>
        </authorList>
    </citation>
    <scope>NUCLEOTIDE SEQUENCE [LARGE SCALE GENOMIC DNA]</scope>
    <source>
        <strain evidence="6 7">MY1</strain>
    </source>
</reference>
<dbReference type="Proteomes" id="UP000004440">
    <property type="component" value="Unassembled WGS sequence"/>
</dbReference>
<keyword evidence="5" id="KW-0811">Translocation</keyword>
<dbReference type="GO" id="GO:0043953">
    <property type="term" value="P:protein transport by the Tat complex"/>
    <property type="evidence" value="ECO:0007669"/>
    <property type="project" value="UniProtKB-UniRule"/>
</dbReference>
<protein>
    <recommendedName>
        <fullName evidence="5">Sec-independent protein translocase protein TatC</fullName>
    </recommendedName>
</protein>
<keyword evidence="5" id="KW-0813">Transport</keyword>
<dbReference type="NCBIfam" id="TIGR00945">
    <property type="entry name" value="tatC"/>
    <property type="match status" value="1"/>
</dbReference>
<feature type="transmembrane region" description="Helical" evidence="5">
    <location>
        <begin position="127"/>
        <end position="152"/>
    </location>
</feature>
<feature type="transmembrane region" description="Helical" evidence="5">
    <location>
        <begin position="164"/>
        <end position="190"/>
    </location>
</feature>
<dbReference type="GO" id="GO:0009977">
    <property type="term" value="F:proton motive force dependent protein transmembrane transporter activity"/>
    <property type="evidence" value="ECO:0007669"/>
    <property type="project" value="TreeGrafter"/>
</dbReference>
<dbReference type="STRING" id="1001994.MY1_0855"/>
<dbReference type="PATRIC" id="fig|1001994.6.peg.842"/>
<comment type="subunit">
    <text evidence="5">Forms a complex with TatA.</text>
</comment>
<evidence type="ECO:0000256" key="4">
    <source>
        <dbReference type="ARBA" id="ARBA00023136"/>
    </source>
</evidence>
<dbReference type="GO" id="GO:0033281">
    <property type="term" value="C:TAT protein transport complex"/>
    <property type="evidence" value="ECO:0007669"/>
    <property type="project" value="UniProtKB-UniRule"/>
</dbReference>
<evidence type="ECO:0000256" key="5">
    <source>
        <dbReference type="HAMAP-Rule" id="MF_00902"/>
    </source>
</evidence>
<comment type="function">
    <text evidence="5">Part of the twin-arginine translocation (Tat) system that transports large folded proteins containing a characteristic twin-arginine motif in their signal peptide across membranes.</text>
</comment>
<evidence type="ECO:0000256" key="1">
    <source>
        <dbReference type="ARBA" id="ARBA00004141"/>
    </source>
</evidence>
<sequence>MSSIEDINKHLEELRKRFVRIIIVLGIIFAFVISCHLYPIEILGVQLYYPEIDPVNNIAAQITTHMKNNLVPQGVQLIQTEPGQAFFAQIYVAALVAIVVGMPMIIKEAVGFIKPALKEQEIKITRSIALPALGLFVTGCIFSYFLVIPFMLEFLYKYGDASGLITFLNIMDFIAFVLQYLLAFGISFQIPLIMYALTMAEIVDSKFWRKNARYAILAIVVFGAIVTPDGSGVTMWFIAVPMMALYFGGMVIIERKKSKKDLNLKT</sequence>
<gene>
    <name evidence="5" type="primary">tatC</name>
    <name evidence="6" type="ORF">MY1_0855</name>
</gene>
<dbReference type="PANTHER" id="PTHR30371:SF0">
    <property type="entry name" value="SEC-INDEPENDENT PROTEIN TRANSLOCASE PROTEIN TATC, CHLOROPLASTIC-RELATED"/>
    <property type="match status" value="1"/>
</dbReference>
<keyword evidence="4 5" id="KW-0472">Membrane</keyword>
<keyword evidence="5" id="KW-0653">Protein transport</keyword>
<comment type="subcellular location">
    <subcellularLocation>
        <location evidence="5">Cell membrane</location>
        <topology evidence="5">Multi-pass membrane protein</topology>
    </subcellularLocation>
    <subcellularLocation>
        <location evidence="1">Membrane</location>
        <topology evidence="1">Multi-pass membrane protein</topology>
    </subcellularLocation>
</comment>
<evidence type="ECO:0000313" key="7">
    <source>
        <dbReference type="Proteomes" id="UP000004440"/>
    </source>
</evidence>
<dbReference type="Pfam" id="PF00902">
    <property type="entry name" value="TatC"/>
    <property type="match status" value="1"/>
</dbReference>
<dbReference type="HAMAP" id="MF_00902">
    <property type="entry name" value="TatC"/>
    <property type="match status" value="1"/>
</dbReference>